<dbReference type="GO" id="GO:0016787">
    <property type="term" value="F:hydrolase activity"/>
    <property type="evidence" value="ECO:0007669"/>
    <property type="project" value="UniProtKB-KW"/>
</dbReference>
<dbReference type="EMBL" id="CAFBRC010000048">
    <property type="protein sequence ID" value="CAB5075739.1"/>
    <property type="molecule type" value="Genomic_DNA"/>
</dbReference>
<dbReference type="InterPro" id="IPR011650">
    <property type="entry name" value="Peptidase_M20_dimer"/>
</dbReference>
<evidence type="ECO:0000256" key="2">
    <source>
        <dbReference type="ARBA" id="ARBA00006247"/>
    </source>
</evidence>
<dbReference type="PANTHER" id="PTHR43808">
    <property type="entry name" value="ACETYLORNITHINE DEACETYLASE"/>
    <property type="match status" value="1"/>
</dbReference>
<evidence type="ECO:0000259" key="6">
    <source>
        <dbReference type="Pfam" id="PF07687"/>
    </source>
</evidence>
<name>A0A6J6N4E1_9ZZZZ</name>
<evidence type="ECO:0000256" key="5">
    <source>
        <dbReference type="ARBA" id="ARBA00022833"/>
    </source>
</evidence>
<dbReference type="Gene3D" id="3.30.70.360">
    <property type="match status" value="1"/>
</dbReference>
<dbReference type="PANTHER" id="PTHR43808:SF8">
    <property type="entry name" value="PEPTIDASE M20 DIMERISATION DOMAIN-CONTAINING PROTEIN"/>
    <property type="match status" value="1"/>
</dbReference>
<dbReference type="SUPFAM" id="SSF53187">
    <property type="entry name" value="Zn-dependent exopeptidases"/>
    <property type="match status" value="1"/>
</dbReference>
<comment type="similarity">
    <text evidence="2">Belongs to the peptidase M20A family.</text>
</comment>
<keyword evidence="5" id="KW-0862">Zinc</keyword>
<dbReference type="InterPro" id="IPR050072">
    <property type="entry name" value="Peptidase_M20A"/>
</dbReference>
<evidence type="ECO:0000256" key="3">
    <source>
        <dbReference type="ARBA" id="ARBA00022723"/>
    </source>
</evidence>
<reference evidence="7" key="1">
    <citation type="submission" date="2020-05" db="EMBL/GenBank/DDBJ databases">
        <authorList>
            <person name="Chiriac C."/>
            <person name="Salcher M."/>
            <person name="Ghai R."/>
            <person name="Kavagutti S V."/>
        </authorList>
    </citation>
    <scope>NUCLEOTIDE SEQUENCE</scope>
</reference>
<evidence type="ECO:0000313" key="9">
    <source>
        <dbReference type="EMBL" id="CAB5075739.1"/>
    </source>
</evidence>
<evidence type="ECO:0000256" key="1">
    <source>
        <dbReference type="ARBA" id="ARBA00001947"/>
    </source>
</evidence>
<keyword evidence="3" id="KW-0479">Metal-binding</keyword>
<dbReference type="SUPFAM" id="SSF55031">
    <property type="entry name" value="Bacterial exopeptidase dimerisation domain"/>
    <property type="match status" value="1"/>
</dbReference>
<evidence type="ECO:0000313" key="8">
    <source>
        <dbReference type="EMBL" id="CAB4706917.1"/>
    </source>
</evidence>
<proteinExistence type="inferred from homology"/>
<evidence type="ECO:0000313" key="7">
    <source>
        <dbReference type="EMBL" id="CAB4681500.1"/>
    </source>
</evidence>
<sequence>MSALNVVEMTKEFIAIPSPNLPGDERAMASAVQGIGQSLGIGGGIVVGALDTRPNVLIDLDFGGGGRHLALSGHLDTKPVGDARWDTDPFVATIDGDFMYGLGTCDMKGAVAAMLIAASRVASAGLKNGRLTLVFTADEEYGSRFGSRYLAEEKLVQADAIVIGEPGGVRTDWDQLNIVSRGIANLFFDVEGDQGHSSLSQVRGNVSATQEMSKLLLAFANSFTPSFPKNDLGVSPTVNAGVLISGGVGFGVVPGLATFASDIRLTPGMERADFESDLTKFLAKEMEQNPRLRAAYRFEEAPRDWLPPTAVDSTHPVVASCQKALLQVRGEESPLSAFPGTTDACWLQGMLGIPTLPAFGPGMLERAHAANERISIRALEQSVDIYEALIRDFCEVA</sequence>
<gene>
    <name evidence="7" type="ORF">UFOPK2342_01191</name>
    <name evidence="8" type="ORF">UFOPK2423_01494</name>
    <name evidence="9" type="ORF">UFOPK4367_00849</name>
</gene>
<dbReference type="Pfam" id="PF07687">
    <property type="entry name" value="M20_dimer"/>
    <property type="match status" value="1"/>
</dbReference>
<dbReference type="InterPro" id="IPR036264">
    <property type="entry name" value="Bact_exopeptidase_dim_dom"/>
</dbReference>
<protein>
    <submittedName>
        <fullName evidence="7">Unannotated protein</fullName>
    </submittedName>
</protein>
<evidence type="ECO:0000256" key="4">
    <source>
        <dbReference type="ARBA" id="ARBA00022801"/>
    </source>
</evidence>
<accession>A0A6J6N4E1</accession>
<keyword evidence="4" id="KW-0378">Hydrolase</keyword>
<comment type="cofactor">
    <cofactor evidence="1">
        <name>Zn(2+)</name>
        <dbReference type="ChEBI" id="CHEBI:29105"/>
    </cofactor>
</comment>
<dbReference type="InterPro" id="IPR001261">
    <property type="entry name" value="ArgE/DapE_CS"/>
</dbReference>
<dbReference type="EMBL" id="CAEZXN010000049">
    <property type="protein sequence ID" value="CAB4706917.1"/>
    <property type="molecule type" value="Genomic_DNA"/>
</dbReference>
<dbReference type="EMBL" id="CAEZXB010000025">
    <property type="protein sequence ID" value="CAB4681500.1"/>
    <property type="molecule type" value="Genomic_DNA"/>
</dbReference>
<dbReference type="Pfam" id="PF01546">
    <property type="entry name" value="Peptidase_M20"/>
    <property type="match status" value="1"/>
</dbReference>
<dbReference type="Gene3D" id="3.40.630.10">
    <property type="entry name" value="Zn peptidases"/>
    <property type="match status" value="2"/>
</dbReference>
<dbReference type="InterPro" id="IPR002933">
    <property type="entry name" value="Peptidase_M20"/>
</dbReference>
<organism evidence="7">
    <name type="scientific">freshwater metagenome</name>
    <dbReference type="NCBI Taxonomy" id="449393"/>
    <lineage>
        <taxon>unclassified sequences</taxon>
        <taxon>metagenomes</taxon>
        <taxon>ecological metagenomes</taxon>
    </lineage>
</organism>
<dbReference type="PROSITE" id="PS00759">
    <property type="entry name" value="ARGE_DAPE_CPG2_2"/>
    <property type="match status" value="1"/>
</dbReference>
<feature type="domain" description="Peptidase M20 dimerisation" evidence="6">
    <location>
        <begin position="180"/>
        <end position="288"/>
    </location>
</feature>
<dbReference type="AlphaFoldDB" id="A0A6J6N4E1"/>
<dbReference type="GO" id="GO:0046872">
    <property type="term" value="F:metal ion binding"/>
    <property type="evidence" value="ECO:0007669"/>
    <property type="project" value="UniProtKB-KW"/>
</dbReference>